<gene>
    <name evidence="2" type="ORF">N780_13515</name>
</gene>
<reference evidence="2 3" key="1">
    <citation type="submission" date="2013-08" db="EMBL/GenBank/DDBJ databases">
        <title>Genome of Pontibacillus chungwhensis.</title>
        <authorList>
            <person name="Wang Q."/>
            <person name="Wang G."/>
        </authorList>
    </citation>
    <scope>NUCLEOTIDE SEQUENCE [LARGE SCALE GENOMIC DNA]</scope>
    <source>
        <strain evidence="2 3">BH030062</strain>
    </source>
</reference>
<dbReference type="Pfam" id="PF13527">
    <property type="entry name" value="Acetyltransf_9"/>
    <property type="match status" value="1"/>
</dbReference>
<sequence>MPIRTYQPGDEPKIQALFTKVFHKERSNEEWEWKFLQHPNAHNPWILLFEEEGEVLGHISLWIADAWIDGKQRTVGLRVDTMVDPDARGKGIYKKLNEKLLEEATEQGIDFLYGFPAEKAKELFLRYTGATHLTDMPRYVLMQRPVALLSSKLTPLKLFKMLDAPISKWQTRKLKPHGGTIEDVSEFDQAFDQLAEDTKHQAKAHLIRNAEYLNWRYTKHPEKTYKTFAYYKEETLRGYLTYSIEQKPDYTNGFIIDWLAREEEDWDILLKEAAQRLKEVDVIQTWSLKATSSAKALEKHGFIHKDSPMPLVGKDIAHDTAHLHNDEAWYITPGDIDSF</sequence>
<dbReference type="Gene3D" id="3.40.630.30">
    <property type="match status" value="2"/>
</dbReference>
<proteinExistence type="predicted"/>
<keyword evidence="3" id="KW-1185">Reference proteome</keyword>
<dbReference type="eggNOG" id="COG3153">
    <property type="taxonomic scope" value="Bacteria"/>
</dbReference>
<evidence type="ECO:0000313" key="3">
    <source>
        <dbReference type="Proteomes" id="UP000030153"/>
    </source>
</evidence>
<dbReference type="STRING" id="1385513.N780_13515"/>
<dbReference type="OrthoDB" id="5570877at2"/>
<dbReference type="CDD" id="cd04301">
    <property type="entry name" value="NAT_SF"/>
    <property type="match status" value="1"/>
</dbReference>
<protein>
    <recommendedName>
        <fullName evidence="1">N-acetyltransferase domain-containing protein</fullName>
    </recommendedName>
</protein>
<accession>A0A0A2UVW3</accession>
<comment type="caution">
    <text evidence="2">The sequence shown here is derived from an EMBL/GenBank/DDBJ whole genome shotgun (WGS) entry which is preliminary data.</text>
</comment>
<dbReference type="RefSeq" id="WP_036779933.1">
    <property type="nucleotide sequence ID" value="NZ_AVBG01000002.1"/>
</dbReference>
<dbReference type="SUPFAM" id="SSF55729">
    <property type="entry name" value="Acyl-CoA N-acyltransferases (Nat)"/>
    <property type="match status" value="1"/>
</dbReference>
<feature type="domain" description="N-acetyltransferase" evidence="1">
    <location>
        <begin position="1"/>
        <end position="155"/>
    </location>
</feature>
<evidence type="ECO:0000259" key="1">
    <source>
        <dbReference type="PROSITE" id="PS51186"/>
    </source>
</evidence>
<evidence type="ECO:0000313" key="2">
    <source>
        <dbReference type="EMBL" id="KGP92417.1"/>
    </source>
</evidence>
<dbReference type="InterPro" id="IPR016181">
    <property type="entry name" value="Acyl_CoA_acyltransferase"/>
</dbReference>
<name>A0A0A2UVW3_9BACI</name>
<dbReference type="AlphaFoldDB" id="A0A0A2UVW3"/>
<dbReference type="Proteomes" id="UP000030153">
    <property type="component" value="Unassembled WGS sequence"/>
</dbReference>
<dbReference type="PROSITE" id="PS51186">
    <property type="entry name" value="GNAT"/>
    <property type="match status" value="1"/>
</dbReference>
<dbReference type="GO" id="GO:0016747">
    <property type="term" value="F:acyltransferase activity, transferring groups other than amino-acyl groups"/>
    <property type="evidence" value="ECO:0007669"/>
    <property type="project" value="InterPro"/>
</dbReference>
<dbReference type="InterPro" id="IPR000182">
    <property type="entry name" value="GNAT_dom"/>
</dbReference>
<dbReference type="EMBL" id="AVBG01000002">
    <property type="protein sequence ID" value="KGP92417.1"/>
    <property type="molecule type" value="Genomic_DNA"/>
</dbReference>
<organism evidence="2 3">
    <name type="scientific">Pontibacillus chungwhensis BH030062</name>
    <dbReference type="NCBI Taxonomy" id="1385513"/>
    <lineage>
        <taxon>Bacteria</taxon>
        <taxon>Bacillati</taxon>
        <taxon>Bacillota</taxon>
        <taxon>Bacilli</taxon>
        <taxon>Bacillales</taxon>
        <taxon>Bacillaceae</taxon>
        <taxon>Pontibacillus</taxon>
    </lineage>
</organism>